<reference evidence="2 3" key="1">
    <citation type="journal article" date="2016" name="Fungal Biol.">
        <title>The genome of Xylona heveae provides a window into fungal endophytism.</title>
        <authorList>
            <person name="Gazis R."/>
            <person name="Kuo A."/>
            <person name="Riley R."/>
            <person name="LaButti K."/>
            <person name="Lipzen A."/>
            <person name="Lin J."/>
            <person name="Amirebrahimi M."/>
            <person name="Hesse C.N."/>
            <person name="Spatafora J.W."/>
            <person name="Henrissat B."/>
            <person name="Hainaut M."/>
            <person name="Grigoriev I.V."/>
            <person name="Hibbett D.S."/>
        </authorList>
    </citation>
    <scope>NUCLEOTIDE SEQUENCE [LARGE SCALE GENOMIC DNA]</scope>
    <source>
        <strain evidence="2 3">TC161</strain>
    </source>
</reference>
<feature type="compositionally biased region" description="Basic and acidic residues" evidence="1">
    <location>
        <begin position="142"/>
        <end position="154"/>
    </location>
</feature>
<dbReference type="InParanoid" id="A0A165J277"/>
<keyword evidence="3" id="KW-1185">Reference proteome</keyword>
<feature type="compositionally biased region" description="Basic and acidic residues" evidence="1">
    <location>
        <begin position="38"/>
        <end position="61"/>
    </location>
</feature>
<feature type="region of interest" description="Disordered" evidence="1">
    <location>
        <begin position="142"/>
        <end position="161"/>
    </location>
</feature>
<dbReference type="Proteomes" id="UP000076632">
    <property type="component" value="Unassembled WGS sequence"/>
</dbReference>
<accession>A0A165J277</accession>
<evidence type="ECO:0000256" key="1">
    <source>
        <dbReference type="SAM" id="MobiDB-lite"/>
    </source>
</evidence>
<protein>
    <submittedName>
        <fullName evidence="2">Uncharacterized protein</fullName>
    </submittedName>
</protein>
<evidence type="ECO:0000313" key="3">
    <source>
        <dbReference type="Proteomes" id="UP000076632"/>
    </source>
</evidence>
<dbReference type="GeneID" id="28899259"/>
<organism evidence="2 3">
    <name type="scientific">Xylona heveae (strain CBS 132557 / TC161)</name>
    <dbReference type="NCBI Taxonomy" id="1328760"/>
    <lineage>
        <taxon>Eukaryota</taxon>
        <taxon>Fungi</taxon>
        <taxon>Dikarya</taxon>
        <taxon>Ascomycota</taxon>
        <taxon>Pezizomycotina</taxon>
        <taxon>Xylonomycetes</taxon>
        <taxon>Xylonales</taxon>
        <taxon>Xylonaceae</taxon>
        <taxon>Xylona</taxon>
    </lineage>
</organism>
<dbReference type="RefSeq" id="XP_018191189.1">
    <property type="nucleotide sequence ID" value="XM_018334122.1"/>
</dbReference>
<gene>
    <name evidence="2" type="ORF">L228DRAFT_259029</name>
</gene>
<evidence type="ECO:0000313" key="2">
    <source>
        <dbReference type="EMBL" id="KZF25634.1"/>
    </source>
</evidence>
<feature type="region of interest" description="Disordered" evidence="1">
    <location>
        <begin position="32"/>
        <end position="74"/>
    </location>
</feature>
<sequence length="238" mass="26786">MDSKLPYNGIRSKNHTFLATDGHCTLHAADIQPYPDNDPMRTEGKAESKRAKQRKMTESFTHKPPPTSSLPKRSGLLNLEFAGPWRNTYGSEYPDFFPPDEALWGVRLSDVPLSGYVTLLPCIAAGIHERFGMEVRKRRETHTLRRAQSEESGGRDAGWMDQQDSKNDYKLYYGTAAVAKSISRRIIMLPGTRVMSFRYSGTALSTKKIYSVVDLGSSRLALAFPYGDASLSNEEWRD</sequence>
<dbReference type="EMBL" id="KV407455">
    <property type="protein sequence ID" value="KZF25634.1"/>
    <property type="molecule type" value="Genomic_DNA"/>
</dbReference>
<name>A0A165J277_XYLHT</name>
<proteinExistence type="predicted"/>
<dbReference type="AlphaFoldDB" id="A0A165J277"/>